<dbReference type="AlphaFoldDB" id="A0A1M5FDQ7"/>
<evidence type="ECO:0000313" key="1">
    <source>
        <dbReference type="EMBL" id="SHF89252.1"/>
    </source>
</evidence>
<evidence type="ECO:0000313" key="2">
    <source>
        <dbReference type="Proteomes" id="UP000184501"/>
    </source>
</evidence>
<reference evidence="1 2" key="1">
    <citation type="submission" date="2016-11" db="EMBL/GenBank/DDBJ databases">
        <authorList>
            <person name="Jaros S."/>
            <person name="Januszkiewicz K."/>
            <person name="Wedrychowicz H."/>
        </authorList>
    </citation>
    <scope>NUCLEOTIDE SEQUENCE [LARGE SCALE GENOMIC DNA]</scope>
    <source>
        <strain evidence="1 2">DSM 44523</strain>
    </source>
</reference>
<name>A0A1M5FDQ7_STRHI</name>
<dbReference type="Pfam" id="PF20102">
    <property type="entry name" value="DUF6492"/>
    <property type="match status" value="1"/>
</dbReference>
<dbReference type="RefSeq" id="WP_073484522.1">
    <property type="nucleotide sequence ID" value="NZ_FQVN01000005.1"/>
</dbReference>
<organism evidence="1 2">
    <name type="scientific">Streptoalloteichus hindustanus</name>
    <dbReference type="NCBI Taxonomy" id="2017"/>
    <lineage>
        <taxon>Bacteria</taxon>
        <taxon>Bacillati</taxon>
        <taxon>Actinomycetota</taxon>
        <taxon>Actinomycetes</taxon>
        <taxon>Pseudonocardiales</taxon>
        <taxon>Pseudonocardiaceae</taxon>
        <taxon>Streptoalloteichus</taxon>
    </lineage>
</organism>
<dbReference type="OrthoDB" id="4513778at2"/>
<dbReference type="EMBL" id="FQVN01000005">
    <property type="protein sequence ID" value="SHF89252.1"/>
    <property type="molecule type" value="Genomic_DNA"/>
</dbReference>
<dbReference type="Proteomes" id="UP000184501">
    <property type="component" value="Unassembled WGS sequence"/>
</dbReference>
<dbReference type="InterPro" id="IPR045499">
    <property type="entry name" value="DUF6492"/>
</dbReference>
<accession>A0A1M5FDQ7</accession>
<sequence>MPTPRANTTDLPPVAVLVPAAPKDLPGLDVCLSSVLRHCRNPISGVHVVAQAVPPSITALDRRIAWLDEPRCAPGTSEISAVLSAAGRDPANASWYFQQLVKLRCFDLLPRDTPDHVLVVDADTAFLRDVTFVDAEGRSLLSYGYPLYWRPGTRQHQLPPRHSALDAAARLVPDWHPVDAYSGMHHHVVFDRAILTDLAHRARQAHPGPFWRAFLATADPEKWTGASEYVLYRHFASRRFPHRVRERHLHGVDVIQADDPTGFGLPEVVRAARGSSLDVVGCHRFRHYAERLATMDYIPETLRQRGTVAPVPLLLRLHRGMLTISRASRPLAL</sequence>
<protein>
    <submittedName>
        <fullName evidence="1">Uncharacterized protein</fullName>
    </submittedName>
</protein>
<keyword evidence="2" id="KW-1185">Reference proteome</keyword>
<dbReference type="STRING" id="2017.SAMN05444320_105376"/>
<gene>
    <name evidence="1" type="ORF">SAMN05444320_105376</name>
</gene>
<proteinExistence type="predicted"/>